<dbReference type="EMBL" id="LT960614">
    <property type="protein sequence ID" value="SON57783.1"/>
    <property type="molecule type" value="Genomic_DNA"/>
</dbReference>
<dbReference type="RefSeq" id="WP_099557985.1">
    <property type="nucleotide sequence ID" value="NZ_LT960614.1"/>
</dbReference>
<dbReference type="Proteomes" id="UP000223606">
    <property type="component" value="Chromosome 1"/>
</dbReference>
<keyword evidence="3" id="KW-1185">Reference proteome</keyword>
<evidence type="ECO:0000313" key="3">
    <source>
        <dbReference type="Proteomes" id="UP000223606"/>
    </source>
</evidence>
<feature type="region of interest" description="Disordered" evidence="1">
    <location>
        <begin position="118"/>
        <end position="154"/>
    </location>
</feature>
<dbReference type="OrthoDB" id="7869761at2"/>
<accession>A0A2C9DC16</accession>
<sequence length="154" mass="17094">MCGDVEDDHSFDDEIMARLLYVAGGHGVNSETLKERPEPPLLSDSQRPAYMEQLFRRVLNHAVSDLVAVPEGERAETIANQAIVLARLAGFLAAQLPPGDDLMRSTLEALLDGQAEPARTAKRLHDQHHGHSHDHDVHDPHGYDHTHGHIHHSH</sequence>
<evidence type="ECO:0000256" key="1">
    <source>
        <dbReference type="SAM" id="MobiDB-lite"/>
    </source>
</evidence>
<name>A0A2C9DC16_9HYPH</name>
<dbReference type="KEGG" id="hdi:HDIA_4242"/>
<feature type="compositionally biased region" description="Basic and acidic residues" evidence="1">
    <location>
        <begin position="123"/>
        <end position="147"/>
    </location>
</feature>
<evidence type="ECO:0000313" key="2">
    <source>
        <dbReference type="EMBL" id="SON57783.1"/>
    </source>
</evidence>
<dbReference type="AlphaFoldDB" id="A0A2C9DC16"/>
<proteinExistence type="predicted"/>
<protein>
    <submittedName>
        <fullName evidence="2">Uncharacterized protein</fullName>
    </submittedName>
</protein>
<gene>
    <name evidence="2" type="ORF">HDIA_4242</name>
</gene>
<organism evidence="2 3">
    <name type="scientific">Hartmannibacter diazotrophicus</name>
    <dbReference type="NCBI Taxonomy" id="1482074"/>
    <lineage>
        <taxon>Bacteria</taxon>
        <taxon>Pseudomonadati</taxon>
        <taxon>Pseudomonadota</taxon>
        <taxon>Alphaproteobacteria</taxon>
        <taxon>Hyphomicrobiales</taxon>
        <taxon>Pleomorphomonadaceae</taxon>
        <taxon>Hartmannibacter</taxon>
    </lineage>
</organism>
<reference evidence="3" key="1">
    <citation type="submission" date="2017-09" db="EMBL/GenBank/DDBJ databases">
        <title>Genome sequence of Nannocystis excedens DSM 71.</title>
        <authorList>
            <person name="Blom J."/>
        </authorList>
    </citation>
    <scope>NUCLEOTIDE SEQUENCE [LARGE SCALE GENOMIC DNA]</scope>
    <source>
        <strain evidence="3">type strain: E19</strain>
    </source>
</reference>